<dbReference type="Pfam" id="PF12776">
    <property type="entry name" value="Myb_DNA-bind_3"/>
    <property type="match status" value="2"/>
</dbReference>
<dbReference type="Proteomes" id="UP000027120">
    <property type="component" value="Unassembled WGS sequence"/>
</dbReference>
<feature type="region of interest" description="Disordered" evidence="1">
    <location>
        <begin position="330"/>
        <end position="370"/>
    </location>
</feature>
<dbReference type="InterPro" id="IPR045026">
    <property type="entry name" value="LIMYB"/>
</dbReference>
<feature type="domain" description="Myb/SANT-like" evidence="2">
    <location>
        <begin position="207"/>
        <end position="301"/>
    </location>
</feature>
<keyword evidence="4" id="KW-1185">Reference proteome</keyword>
<dbReference type="EMBL" id="KK784893">
    <property type="protein sequence ID" value="KDO69110.1"/>
    <property type="molecule type" value="Genomic_DNA"/>
</dbReference>
<proteinExistence type="predicted"/>
<gene>
    <name evidence="3" type="ORF">CISIN_1g011604mg</name>
</gene>
<evidence type="ECO:0000313" key="3">
    <source>
        <dbReference type="EMBL" id="KDO69110.1"/>
    </source>
</evidence>
<dbReference type="PANTHER" id="PTHR47584:SF17">
    <property type="entry name" value="MYB_SANT-LIKE DNA-BINDING DOMAIN PROTEIN"/>
    <property type="match status" value="1"/>
</dbReference>
<dbReference type="eggNOG" id="ENOG502QV1X">
    <property type="taxonomic scope" value="Eukaryota"/>
</dbReference>
<feature type="compositionally biased region" description="Polar residues" evidence="1">
    <location>
        <begin position="346"/>
        <end position="357"/>
    </location>
</feature>
<reference evidence="3 4" key="1">
    <citation type="submission" date="2014-04" db="EMBL/GenBank/DDBJ databases">
        <authorList>
            <consortium name="International Citrus Genome Consortium"/>
            <person name="Gmitter F."/>
            <person name="Chen C."/>
            <person name="Farmerie W."/>
            <person name="Harkins T."/>
            <person name="Desany B."/>
            <person name="Mohiuddin M."/>
            <person name="Kodira C."/>
            <person name="Borodovsky M."/>
            <person name="Lomsadze A."/>
            <person name="Burns P."/>
            <person name="Jenkins J."/>
            <person name="Prochnik S."/>
            <person name="Shu S."/>
            <person name="Chapman J."/>
            <person name="Pitluck S."/>
            <person name="Schmutz J."/>
            <person name="Rokhsar D."/>
        </authorList>
    </citation>
    <scope>NUCLEOTIDE SEQUENCE</scope>
</reference>
<feature type="domain" description="Myb/SANT-like" evidence="2">
    <location>
        <begin position="13"/>
        <end position="107"/>
    </location>
</feature>
<name>A0A067FSG7_CITSI</name>
<evidence type="ECO:0000256" key="1">
    <source>
        <dbReference type="SAM" id="MobiDB-lite"/>
    </source>
</evidence>
<dbReference type="STRING" id="2711.A0A067FSG7"/>
<organism evidence="3 4">
    <name type="scientific">Citrus sinensis</name>
    <name type="common">Sweet orange</name>
    <name type="synonym">Citrus aurantium var. sinensis</name>
    <dbReference type="NCBI Taxonomy" id="2711"/>
    <lineage>
        <taxon>Eukaryota</taxon>
        <taxon>Viridiplantae</taxon>
        <taxon>Streptophyta</taxon>
        <taxon>Embryophyta</taxon>
        <taxon>Tracheophyta</taxon>
        <taxon>Spermatophyta</taxon>
        <taxon>Magnoliopsida</taxon>
        <taxon>eudicotyledons</taxon>
        <taxon>Gunneridae</taxon>
        <taxon>Pentapetalae</taxon>
        <taxon>rosids</taxon>
        <taxon>malvids</taxon>
        <taxon>Sapindales</taxon>
        <taxon>Rutaceae</taxon>
        <taxon>Aurantioideae</taxon>
        <taxon>Citrus</taxon>
    </lineage>
</organism>
<protein>
    <recommendedName>
        <fullName evidence="2">Myb/SANT-like domain-containing protein</fullName>
    </recommendedName>
</protein>
<dbReference type="EMBL" id="KK784893">
    <property type="protein sequence ID" value="KDO69109.1"/>
    <property type="molecule type" value="Genomic_DNA"/>
</dbReference>
<accession>A0A067FSG7</accession>
<dbReference type="AlphaFoldDB" id="A0A067FSG7"/>
<dbReference type="PaxDb" id="2711-XP_006486377.1"/>
<evidence type="ECO:0000259" key="2">
    <source>
        <dbReference type="Pfam" id="PF12776"/>
    </source>
</evidence>
<sequence length="481" mass="55619">MMSSLSAPKAKANWTPAFHEIFVDSCLEQTLNGNKPGTHFTKEGWRNIVESFNKKTGLRYDKKQMKNHWDSTKEQWRVWCKLIKANGMKWDPVTCKFGANDEEWIKYAQENPEAAQFRFKELQHVNKLKTIFDGSVNTDDTELPTLHRGQNNCSTTSLLHAKESRTAKLDEWVDCSSDAVVVYTRRGRRLASEQSTSVSKESKPKASWLPALHETFIDICLQETLKGNRPGTHFTKEGWRNIVESFQEKTGLRYERIQLKNHWDSTKEQWKVWCKLISTSHMKWDSNTRRFGASEEDWENYIKANSEAAQFRFKEIQSTDKLEIIFDGTTNTGDADTPSLRRGLNDGSTSSQEQVTTKLERKRRRLDDSAATSQLHLDEPGCAKLDRETEHLYDVESGSAVTIQRSSITFRPTKGMPNYSIGECIQCLDGMEEIEQGSSLYMFALDLFLKREYREIFLELKEPSVRVAWLHRLHSFSPPLY</sequence>
<dbReference type="PANTHER" id="PTHR47584">
    <property type="match status" value="1"/>
</dbReference>
<dbReference type="InterPro" id="IPR024752">
    <property type="entry name" value="Myb/SANT-like_dom"/>
</dbReference>
<evidence type="ECO:0000313" key="4">
    <source>
        <dbReference type="Proteomes" id="UP000027120"/>
    </source>
</evidence>